<feature type="chain" id="PRO_5046852531" evidence="1">
    <location>
        <begin position="28"/>
        <end position="390"/>
    </location>
</feature>
<dbReference type="Proteomes" id="UP001500635">
    <property type="component" value="Unassembled WGS sequence"/>
</dbReference>
<comment type="caution">
    <text evidence="2">The sequence shown here is derived from an EMBL/GenBank/DDBJ whole genome shotgun (WGS) entry which is preliminary data.</text>
</comment>
<name>A0ABP8KAX1_9ACTN</name>
<evidence type="ECO:0000256" key="1">
    <source>
        <dbReference type="SAM" id="SignalP"/>
    </source>
</evidence>
<protein>
    <submittedName>
        <fullName evidence="2">Nitrate ABC transporter substrate-binding protein</fullName>
    </submittedName>
</protein>
<dbReference type="EMBL" id="BAABFR010000105">
    <property type="protein sequence ID" value="GAA4403115.1"/>
    <property type="molecule type" value="Genomic_DNA"/>
</dbReference>
<accession>A0ABP8KAX1</accession>
<sequence>MSPTPDRIVRRAAALAAAAVAGVGTLAACGSSTTTAASVSLAAAPEAQQLAAVCPATLTVQLQWQPQADMGALFQMLGPDYTVDTATKSMTGTLVAGGKSTGIKLKLKAGGSAIGFQSVASEMYIDPSIDLGLVHGDQIVAASGDQHVVGVAPLLTHNPAILMWDPAKHPGLTLKGLAASNATVVVDKSQTFPTWLVAKGFIKKSQLDTSYDGSPARFVGDSSIVQQGYADAEPWEYEHNTPAWDKPVAYGLLSELGFDPYASNLSVRADRLQKMAPCLKKLVPIVQQADVDYVTSPADTNKKIVDIVSKDSTYTPYKIEEADYAAGILKSKGLIENENGSVGTYDPKRTAAFVADVAPLLAAQGAKVDPKVDPTTLFDPEFGDRSIGIK</sequence>
<gene>
    <name evidence="2" type="ORF">GCM10023147_44300</name>
</gene>
<dbReference type="PROSITE" id="PS51257">
    <property type="entry name" value="PROKAR_LIPOPROTEIN"/>
    <property type="match status" value="1"/>
</dbReference>
<dbReference type="RefSeq" id="WP_345000225.1">
    <property type="nucleotide sequence ID" value="NZ_BAABFR010000105.1"/>
</dbReference>
<evidence type="ECO:0000313" key="2">
    <source>
        <dbReference type="EMBL" id="GAA4403115.1"/>
    </source>
</evidence>
<proteinExistence type="predicted"/>
<feature type="signal peptide" evidence="1">
    <location>
        <begin position="1"/>
        <end position="27"/>
    </location>
</feature>
<organism evidence="2 3">
    <name type="scientific">Tsukamurella soli</name>
    <dbReference type="NCBI Taxonomy" id="644556"/>
    <lineage>
        <taxon>Bacteria</taxon>
        <taxon>Bacillati</taxon>
        <taxon>Actinomycetota</taxon>
        <taxon>Actinomycetes</taxon>
        <taxon>Mycobacteriales</taxon>
        <taxon>Tsukamurellaceae</taxon>
        <taxon>Tsukamurella</taxon>
    </lineage>
</organism>
<keyword evidence="1" id="KW-0732">Signal</keyword>
<evidence type="ECO:0000313" key="3">
    <source>
        <dbReference type="Proteomes" id="UP001500635"/>
    </source>
</evidence>
<keyword evidence="3" id="KW-1185">Reference proteome</keyword>
<reference evidence="3" key="1">
    <citation type="journal article" date="2019" name="Int. J. Syst. Evol. Microbiol.">
        <title>The Global Catalogue of Microorganisms (GCM) 10K type strain sequencing project: providing services to taxonomists for standard genome sequencing and annotation.</title>
        <authorList>
            <consortium name="The Broad Institute Genomics Platform"/>
            <consortium name="The Broad Institute Genome Sequencing Center for Infectious Disease"/>
            <person name="Wu L."/>
            <person name="Ma J."/>
        </authorList>
    </citation>
    <scope>NUCLEOTIDE SEQUENCE [LARGE SCALE GENOMIC DNA]</scope>
    <source>
        <strain evidence="3">JCM 17688</strain>
    </source>
</reference>